<dbReference type="Proteomes" id="UP000789901">
    <property type="component" value="Unassembled WGS sequence"/>
</dbReference>
<sequence length="73" mass="8661">VVTLKEDMREEQVSVIEKIQTIEALKYWKHKICPLLLVMDWLENSVPLYPREVLVLVAKPVPRQYSLLEDQKQ</sequence>
<name>A0ABN7UZK4_GIGMA</name>
<accession>A0ABN7UZK4</accession>
<keyword evidence="2" id="KW-1185">Reference proteome</keyword>
<proteinExistence type="predicted"/>
<gene>
    <name evidence="1" type="ORF">GMARGA_LOCUS12593</name>
</gene>
<organism evidence="1 2">
    <name type="scientific">Gigaspora margarita</name>
    <dbReference type="NCBI Taxonomy" id="4874"/>
    <lineage>
        <taxon>Eukaryota</taxon>
        <taxon>Fungi</taxon>
        <taxon>Fungi incertae sedis</taxon>
        <taxon>Mucoromycota</taxon>
        <taxon>Glomeromycotina</taxon>
        <taxon>Glomeromycetes</taxon>
        <taxon>Diversisporales</taxon>
        <taxon>Gigasporaceae</taxon>
        <taxon>Gigaspora</taxon>
    </lineage>
</organism>
<evidence type="ECO:0000313" key="2">
    <source>
        <dbReference type="Proteomes" id="UP000789901"/>
    </source>
</evidence>
<comment type="caution">
    <text evidence="1">The sequence shown here is derived from an EMBL/GenBank/DDBJ whole genome shotgun (WGS) entry which is preliminary data.</text>
</comment>
<protein>
    <submittedName>
        <fullName evidence="1">14675_t:CDS:1</fullName>
    </submittedName>
</protein>
<reference evidence="1 2" key="1">
    <citation type="submission" date="2021-06" db="EMBL/GenBank/DDBJ databases">
        <authorList>
            <person name="Kallberg Y."/>
            <person name="Tangrot J."/>
            <person name="Rosling A."/>
        </authorList>
    </citation>
    <scope>NUCLEOTIDE SEQUENCE [LARGE SCALE GENOMIC DNA]</scope>
    <source>
        <strain evidence="1 2">120-4 pot B 10/14</strain>
    </source>
</reference>
<evidence type="ECO:0000313" key="1">
    <source>
        <dbReference type="EMBL" id="CAG8708473.1"/>
    </source>
</evidence>
<feature type="non-terminal residue" evidence="1">
    <location>
        <position position="1"/>
    </location>
</feature>
<dbReference type="EMBL" id="CAJVQB010007744">
    <property type="protein sequence ID" value="CAG8708473.1"/>
    <property type="molecule type" value="Genomic_DNA"/>
</dbReference>